<dbReference type="HOGENOM" id="CLU_1509078_0_0_5"/>
<feature type="domain" description="DUF4376" evidence="1">
    <location>
        <begin position="71"/>
        <end position="175"/>
    </location>
</feature>
<dbReference type="OrthoDB" id="8256420at2"/>
<dbReference type="AlphaFoldDB" id="Q1QKS7"/>
<protein>
    <recommendedName>
        <fullName evidence="1">DUF4376 domain-containing protein</fullName>
    </recommendedName>
</protein>
<name>Q1QKS7_NITHX</name>
<gene>
    <name evidence="2" type="ordered locus">Nham_2379</name>
</gene>
<evidence type="ECO:0000313" key="3">
    <source>
        <dbReference type="Proteomes" id="UP000001953"/>
    </source>
</evidence>
<evidence type="ECO:0000313" key="2">
    <source>
        <dbReference type="EMBL" id="ABE63170.1"/>
    </source>
</evidence>
<dbReference type="EMBL" id="CP000319">
    <property type="protein sequence ID" value="ABE63170.1"/>
    <property type="molecule type" value="Genomic_DNA"/>
</dbReference>
<dbReference type="STRING" id="323097.Nham_2379"/>
<dbReference type="eggNOG" id="ENOG50339EG">
    <property type="taxonomic scope" value="Bacteria"/>
</dbReference>
<dbReference type="KEGG" id="nha:Nham_2379"/>
<reference evidence="2 3" key="1">
    <citation type="submission" date="2006-03" db="EMBL/GenBank/DDBJ databases">
        <title>Complete sequence of chromosome of Nitrobacter hamburgensis X14.</title>
        <authorList>
            <consortium name="US DOE Joint Genome Institute"/>
            <person name="Copeland A."/>
            <person name="Lucas S."/>
            <person name="Lapidus A."/>
            <person name="Barry K."/>
            <person name="Detter J.C."/>
            <person name="Glavina del Rio T."/>
            <person name="Hammon N."/>
            <person name="Israni S."/>
            <person name="Dalin E."/>
            <person name="Tice H."/>
            <person name="Pitluck S."/>
            <person name="Chain P."/>
            <person name="Malfatti S."/>
            <person name="Shin M."/>
            <person name="Vergez L."/>
            <person name="Schmutz J."/>
            <person name="Larimer F."/>
            <person name="Land M."/>
            <person name="Hauser L."/>
            <person name="Kyrpides N."/>
            <person name="Ivanova N."/>
            <person name="Ward B."/>
            <person name="Arp D."/>
            <person name="Klotz M."/>
            <person name="Stein L."/>
            <person name="O'Mullan G."/>
            <person name="Starkenburg S."/>
            <person name="Sayavedra L."/>
            <person name="Poret-Peterson A.T."/>
            <person name="Gentry M.E."/>
            <person name="Bruce D."/>
            <person name="Richardson P."/>
        </authorList>
    </citation>
    <scope>NUCLEOTIDE SEQUENCE [LARGE SCALE GENOMIC DNA]</scope>
    <source>
        <strain evidence="3">DSM 10229 / NCIMB 13809 / X14</strain>
    </source>
</reference>
<dbReference type="Pfam" id="PF14301">
    <property type="entry name" value="DUF4376"/>
    <property type="match status" value="1"/>
</dbReference>
<keyword evidence="3" id="KW-1185">Reference proteome</keyword>
<dbReference type="RefSeq" id="WP_011510845.1">
    <property type="nucleotide sequence ID" value="NC_007964.1"/>
</dbReference>
<proteinExistence type="predicted"/>
<evidence type="ECO:0000259" key="1">
    <source>
        <dbReference type="Pfam" id="PF14301"/>
    </source>
</evidence>
<sequence>MRYNPLDWYWLADDGRVYSSAQQARVPDDDAAWLVRQGSGAWTPWPRDEAGEQTDAALQWVLAPYGLFVDLLAYAADARWRREVGGITVAGVSVATDDRSKQMIIGARIAADADSNWSTSWVAADGSIVPVNATTIIAISDAVQAHVNDCFTAYALVKADIDSGEITTIAEIDAAFAA</sequence>
<dbReference type="Proteomes" id="UP000001953">
    <property type="component" value="Chromosome"/>
</dbReference>
<accession>Q1QKS7</accession>
<organism evidence="2 3">
    <name type="scientific">Nitrobacter hamburgensis (strain DSM 10229 / NCIMB 13809 / X14)</name>
    <dbReference type="NCBI Taxonomy" id="323097"/>
    <lineage>
        <taxon>Bacteria</taxon>
        <taxon>Pseudomonadati</taxon>
        <taxon>Pseudomonadota</taxon>
        <taxon>Alphaproteobacteria</taxon>
        <taxon>Hyphomicrobiales</taxon>
        <taxon>Nitrobacteraceae</taxon>
        <taxon>Nitrobacter</taxon>
    </lineage>
</organism>
<dbReference type="InterPro" id="IPR025484">
    <property type="entry name" value="DUF4376"/>
</dbReference>